<feature type="signal peptide" evidence="3">
    <location>
        <begin position="1"/>
        <end position="38"/>
    </location>
</feature>
<evidence type="ECO:0000256" key="2">
    <source>
        <dbReference type="ARBA" id="ARBA00022729"/>
    </source>
</evidence>
<evidence type="ECO:0000256" key="3">
    <source>
        <dbReference type="SAM" id="SignalP"/>
    </source>
</evidence>
<feature type="domain" description="Periplasmic binding protein" evidence="4">
    <location>
        <begin position="61"/>
        <end position="320"/>
    </location>
</feature>
<comment type="caution">
    <text evidence="5">The sequence shown here is derived from an EMBL/GenBank/DDBJ whole genome shotgun (WGS) entry which is preliminary data.</text>
</comment>
<dbReference type="Pfam" id="PF13407">
    <property type="entry name" value="Peripla_BP_4"/>
    <property type="match status" value="1"/>
</dbReference>
<keyword evidence="6" id="KW-1185">Reference proteome</keyword>
<evidence type="ECO:0000256" key="1">
    <source>
        <dbReference type="ARBA" id="ARBA00004196"/>
    </source>
</evidence>
<evidence type="ECO:0000259" key="4">
    <source>
        <dbReference type="Pfam" id="PF13407"/>
    </source>
</evidence>
<evidence type="ECO:0000313" key="5">
    <source>
        <dbReference type="EMBL" id="MDX3037428.1"/>
    </source>
</evidence>
<keyword evidence="2 3" id="KW-0732">Signal</keyword>
<protein>
    <submittedName>
        <fullName evidence="5">Substrate-binding domain-containing protein</fullName>
    </submittedName>
</protein>
<dbReference type="SUPFAM" id="SSF53822">
    <property type="entry name" value="Periplasmic binding protein-like I"/>
    <property type="match status" value="1"/>
</dbReference>
<dbReference type="RefSeq" id="WP_313895525.1">
    <property type="nucleotide sequence ID" value="NZ_JABXWF010000001.1"/>
</dbReference>
<accession>A0ABU4MIX4</accession>
<name>A0ABU4MIX4_9ACTN</name>
<dbReference type="InterPro" id="IPR025997">
    <property type="entry name" value="SBP_2_dom"/>
</dbReference>
<dbReference type="InterPro" id="IPR050555">
    <property type="entry name" value="Bact_Solute-Bind_Prot2"/>
</dbReference>
<comment type="subcellular location">
    <subcellularLocation>
        <location evidence="1">Cell envelope</location>
    </subcellularLocation>
</comment>
<dbReference type="PANTHER" id="PTHR30036">
    <property type="entry name" value="D-XYLOSE-BINDING PERIPLASMIC PROTEIN"/>
    <property type="match status" value="1"/>
</dbReference>
<dbReference type="Proteomes" id="UP001282474">
    <property type="component" value="Unassembled WGS sequence"/>
</dbReference>
<organism evidence="5 6">
    <name type="scientific">Streptomyces caniscabiei</name>
    <dbReference type="NCBI Taxonomy" id="2746961"/>
    <lineage>
        <taxon>Bacteria</taxon>
        <taxon>Bacillati</taxon>
        <taxon>Actinomycetota</taxon>
        <taxon>Actinomycetes</taxon>
        <taxon>Kitasatosporales</taxon>
        <taxon>Streptomycetaceae</taxon>
        <taxon>Streptomyces</taxon>
    </lineage>
</organism>
<reference evidence="5 6" key="1">
    <citation type="journal article" date="2023" name="Microb. Genom.">
        <title>Mesoterricola silvestris gen. nov., sp. nov., Mesoterricola sediminis sp. nov., Geothrix oryzae sp. nov., Geothrix edaphica sp. nov., Geothrix rubra sp. nov., and Geothrix limicola sp. nov., six novel members of Acidobacteriota isolated from soils.</title>
        <authorList>
            <person name="Weisberg A.J."/>
            <person name="Pearce E."/>
            <person name="Kramer C.G."/>
            <person name="Chang J.H."/>
            <person name="Clarke C.R."/>
        </authorList>
    </citation>
    <scope>NUCLEOTIDE SEQUENCE [LARGE SCALE GENOMIC DNA]</scope>
    <source>
        <strain evidence="5 6">NE20-4-1</strain>
    </source>
</reference>
<sequence length="385" mass="40797">MNARTTSTTPSTRIRRRTTVLRRTATALVASAAAVSIASCGVSDIGDSAEASPTKGDDITVGVLFPDKDTKRYEQFDYPNIKKKIAELTDNKGVTKYANAEKDPETQNSQIEQMVADKVDILIVDAVDSKAVAPAVQKADDAGIPVIAYDRLAEGPIDGYVSFDNELVGQVQGRSLVEDLGDSAANKIVMMNGSPSDPNAAMFKEGALSELQDKVTISETFDTKDWDPKVAKVNMEQAVAKLGADNIDAVYAANDGIAGAVIDVLKTAGVAKVPPVTGQDADLDAVQRILSGDQYMTVYKSFPTQASAAAEMAVAKVQGRSIEFDALAKDSVDSPTTKKIPAQLVPPVALTKNNIADTVIADGIYTVKQICTAEFKSDCDAVNLK</sequence>
<evidence type="ECO:0000313" key="6">
    <source>
        <dbReference type="Proteomes" id="UP001282474"/>
    </source>
</evidence>
<dbReference type="InterPro" id="IPR028082">
    <property type="entry name" value="Peripla_BP_I"/>
</dbReference>
<feature type="chain" id="PRO_5046315457" evidence="3">
    <location>
        <begin position="39"/>
        <end position="385"/>
    </location>
</feature>
<dbReference type="Gene3D" id="3.40.50.2300">
    <property type="match status" value="2"/>
</dbReference>
<proteinExistence type="predicted"/>
<gene>
    <name evidence="5" type="ORF">PV383_09615</name>
</gene>
<dbReference type="PANTHER" id="PTHR30036:SF1">
    <property type="entry name" value="D-XYLOSE-BINDING PERIPLASMIC PROTEIN"/>
    <property type="match status" value="1"/>
</dbReference>
<dbReference type="EMBL" id="JARAWJ010000005">
    <property type="protein sequence ID" value="MDX3037428.1"/>
    <property type="molecule type" value="Genomic_DNA"/>
</dbReference>